<dbReference type="EMBL" id="LMXB01000048">
    <property type="protein sequence ID" value="KUO19673.1"/>
    <property type="molecule type" value="Genomic_DNA"/>
</dbReference>
<evidence type="ECO:0000313" key="1">
    <source>
        <dbReference type="EMBL" id="KUO19673.1"/>
    </source>
</evidence>
<dbReference type="Proteomes" id="UP000053260">
    <property type="component" value="Unassembled WGS sequence"/>
</dbReference>
<evidence type="ECO:0008006" key="3">
    <source>
        <dbReference type="Google" id="ProtNLM"/>
    </source>
</evidence>
<accession>A0A101UZG2</accession>
<dbReference type="OrthoDB" id="4345320at2"/>
<proteinExistence type="predicted"/>
<reference evidence="1 2" key="1">
    <citation type="submission" date="2015-10" db="EMBL/GenBank/DDBJ databases">
        <title>Draft genome sequence of Streptomyces sp. RV15, isolated from a marine sponge.</title>
        <authorList>
            <person name="Ruckert C."/>
            <person name="Abdelmohsen U.R."/>
            <person name="Winkler A."/>
            <person name="Hentschel U."/>
            <person name="Kalinowski J."/>
            <person name="Kampfer P."/>
            <person name="Glaeser S."/>
        </authorList>
    </citation>
    <scope>NUCLEOTIDE SEQUENCE [LARGE SCALE GENOMIC DNA]</scope>
    <source>
        <strain evidence="1 2">RV15</strain>
    </source>
</reference>
<dbReference type="AlphaFoldDB" id="A0A101UZG2"/>
<organism evidence="1 2">
    <name type="scientific">Streptomyces dysideae</name>
    <dbReference type="NCBI Taxonomy" id="909626"/>
    <lineage>
        <taxon>Bacteria</taxon>
        <taxon>Bacillati</taxon>
        <taxon>Actinomycetota</taxon>
        <taxon>Actinomycetes</taxon>
        <taxon>Kitasatosporales</taxon>
        <taxon>Streptomycetaceae</taxon>
        <taxon>Streptomyces</taxon>
    </lineage>
</organism>
<gene>
    <name evidence="1" type="ORF">AQJ91_17760</name>
</gene>
<sequence length="84" mass="8888">MSRTPTVVSVRMTDQLAADLEVLQRDGMDASAAIRHAVRLVAGGQRYADLQAAGNGGRRPGVLSIPTRALYAPRAPYDGPEQGV</sequence>
<protein>
    <recommendedName>
        <fullName evidence="3">Ribbon-helix-helix protein CopG domain-containing protein</fullName>
    </recommendedName>
</protein>
<name>A0A101UZG2_9ACTN</name>
<keyword evidence="2" id="KW-1185">Reference proteome</keyword>
<dbReference type="STRING" id="909626.AQJ91_17760"/>
<dbReference type="RefSeq" id="WP_067022224.1">
    <property type="nucleotide sequence ID" value="NZ_KQ949084.1"/>
</dbReference>
<comment type="caution">
    <text evidence="1">The sequence shown here is derived from an EMBL/GenBank/DDBJ whole genome shotgun (WGS) entry which is preliminary data.</text>
</comment>
<evidence type="ECO:0000313" key="2">
    <source>
        <dbReference type="Proteomes" id="UP000053260"/>
    </source>
</evidence>